<feature type="region of interest" description="Disordered" evidence="10">
    <location>
        <begin position="68"/>
        <end position="90"/>
    </location>
</feature>
<dbReference type="Gene3D" id="2.40.170.20">
    <property type="entry name" value="TonB-dependent receptor, beta-barrel domain"/>
    <property type="match status" value="1"/>
</dbReference>
<dbReference type="RefSeq" id="WP_146653468.1">
    <property type="nucleotide sequence ID" value="NZ_CP012333.1"/>
</dbReference>
<dbReference type="SUPFAM" id="SSF56935">
    <property type="entry name" value="Porins"/>
    <property type="match status" value="1"/>
</dbReference>
<keyword evidence="6" id="KW-0798">TonB box</keyword>
<evidence type="ECO:0000256" key="10">
    <source>
        <dbReference type="SAM" id="MobiDB-lite"/>
    </source>
</evidence>
<feature type="chain" id="PRO_5005467295" evidence="11">
    <location>
        <begin position="32"/>
        <end position="690"/>
    </location>
</feature>
<dbReference type="PATRIC" id="fig|1391654.3.peg.9351"/>
<keyword evidence="7" id="KW-0472">Membrane</keyword>
<feature type="compositionally biased region" description="Low complexity" evidence="10">
    <location>
        <begin position="70"/>
        <end position="90"/>
    </location>
</feature>
<evidence type="ECO:0000256" key="5">
    <source>
        <dbReference type="ARBA" id="ARBA00022729"/>
    </source>
</evidence>
<organism evidence="13 14">
    <name type="scientific">Labilithrix luteola</name>
    <dbReference type="NCBI Taxonomy" id="1391654"/>
    <lineage>
        <taxon>Bacteria</taxon>
        <taxon>Pseudomonadati</taxon>
        <taxon>Myxococcota</taxon>
        <taxon>Polyangia</taxon>
        <taxon>Polyangiales</taxon>
        <taxon>Labilitrichaceae</taxon>
        <taxon>Labilithrix</taxon>
    </lineage>
</organism>
<gene>
    <name evidence="13" type="ORF">AKJ09_09229</name>
</gene>
<evidence type="ECO:0000259" key="12">
    <source>
        <dbReference type="Pfam" id="PF00593"/>
    </source>
</evidence>
<feature type="signal peptide" evidence="11">
    <location>
        <begin position="1"/>
        <end position="31"/>
    </location>
</feature>
<dbReference type="InterPro" id="IPR036942">
    <property type="entry name" value="Beta-barrel_TonB_sf"/>
</dbReference>
<dbReference type="InterPro" id="IPR000531">
    <property type="entry name" value="Beta-barrel_TonB"/>
</dbReference>
<sequence length="690" mass="73781">MPFPPRPRARVVALASAVFVAGVAYGRNATAAEDSDASAPSDPSPEDGGADASLSVDAQPLAPVADVGDAEPATEAAPAADAGPATDAGPAAPLEEVVVRATAGSRPTKSVTRAEIRQMPGALGDPLRSVESLPGVSPTISGLPYFYIRGAPPNTVGFMLDDIQLPYVFHVGLGPSIVHPAFVRSVSIESAGGPPRLGRAVGSFITATTNAPAEETTWEARLRVIDSSAFVEAPFSNGLGHAAIGVTKSYANVLLSAFAPGYSLDYRDFSTRLTYDVGPRDHLTLFALGSYDFASQREIGKEEDVFFASEIYRVDLKWQHDLDHRGELRVGTTFGYDRSRLVSNRFARDQSAAARVVLRQPLGETWIIESGLDTRLDAYGADLPSMYSLTEADYAETSRVFGNHLDTVTGAHASLRWRPLDSLDLMIGGRSDVYTSRERVIPTVEPRTSLAFSPTRRVRFLTAHGIAHQTPAYLVPIPALAIPGLAGGLQESLQSSVTAELLAPFDVLASATIFRGVFANLSDFVLVQSEYPLQPGPGLRGESHGLELSAKRPLLGGFGMQIAYTLSRTTRHDSRSEPILGGYDRTHVLNVALMLDLGKGFTASARFLTYTGLLRDPQSGSSDRLPSFMRLDARFGKRWKWGKGYFGVVVEALNATASTETIAIRCDDKGCTPRTIGPITMPSLGIEAGM</sequence>
<keyword evidence="8 13" id="KW-0675">Receptor</keyword>
<dbReference type="OrthoDB" id="607931at2"/>
<accession>A0A0K1Q9U8</accession>
<dbReference type="KEGG" id="llu:AKJ09_09229"/>
<keyword evidence="3" id="KW-1134">Transmembrane beta strand</keyword>
<evidence type="ECO:0000256" key="4">
    <source>
        <dbReference type="ARBA" id="ARBA00022692"/>
    </source>
</evidence>
<dbReference type="GO" id="GO:0009279">
    <property type="term" value="C:cell outer membrane"/>
    <property type="evidence" value="ECO:0007669"/>
    <property type="project" value="UniProtKB-SubCell"/>
</dbReference>
<keyword evidence="2" id="KW-0813">Transport</keyword>
<dbReference type="Pfam" id="PF00593">
    <property type="entry name" value="TonB_dep_Rec_b-barrel"/>
    <property type="match status" value="1"/>
</dbReference>
<dbReference type="Proteomes" id="UP000064967">
    <property type="component" value="Chromosome"/>
</dbReference>
<evidence type="ECO:0000256" key="3">
    <source>
        <dbReference type="ARBA" id="ARBA00022452"/>
    </source>
</evidence>
<dbReference type="InterPro" id="IPR039426">
    <property type="entry name" value="TonB-dep_rcpt-like"/>
</dbReference>
<evidence type="ECO:0000313" key="14">
    <source>
        <dbReference type="Proteomes" id="UP000064967"/>
    </source>
</evidence>
<evidence type="ECO:0000256" key="11">
    <source>
        <dbReference type="SAM" id="SignalP"/>
    </source>
</evidence>
<dbReference type="GO" id="GO:0015344">
    <property type="term" value="F:siderophore uptake transmembrane transporter activity"/>
    <property type="evidence" value="ECO:0007669"/>
    <property type="project" value="TreeGrafter"/>
</dbReference>
<dbReference type="AlphaFoldDB" id="A0A0K1Q9U8"/>
<keyword evidence="14" id="KW-1185">Reference proteome</keyword>
<proteinExistence type="predicted"/>
<reference evidence="13 14" key="1">
    <citation type="submission" date="2015-08" db="EMBL/GenBank/DDBJ databases">
        <authorList>
            <person name="Babu N.S."/>
            <person name="Beckwith C.J."/>
            <person name="Beseler K.G."/>
            <person name="Brison A."/>
            <person name="Carone J.V."/>
            <person name="Caskin T.P."/>
            <person name="Diamond M."/>
            <person name="Durham M.E."/>
            <person name="Foxe J.M."/>
            <person name="Go M."/>
            <person name="Henderson B.A."/>
            <person name="Jones I.B."/>
            <person name="McGettigan J.A."/>
            <person name="Micheletti S.J."/>
            <person name="Nasrallah M.E."/>
            <person name="Ortiz D."/>
            <person name="Piller C.R."/>
            <person name="Privatt S.R."/>
            <person name="Schneider S.L."/>
            <person name="Sharp S."/>
            <person name="Smith T.C."/>
            <person name="Stanton J.D."/>
            <person name="Ullery H.E."/>
            <person name="Wilson R.J."/>
            <person name="Serrano M.G."/>
            <person name="Buck G."/>
            <person name="Lee V."/>
            <person name="Wang Y."/>
            <person name="Carvalho R."/>
            <person name="Voegtly L."/>
            <person name="Shi R."/>
            <person name="Duckworth R."/>
            <person name="Johnson A."/>
            <person name="Loviza R."/>
            <person name="Walstead R."/>
            <person name="Shah Z."/>
            <person name="Kiflezghi M."/>
            <person name="Wade K."/>
            <person name="Ball S.L."/>
            <person name="Bradley K.W."/>
            <person name="Asai D.J."/>
            <person name="Bowman C.A."/>
            <person name="Russell D.A."/>
            <person name="Pope W.H."/>
            <person name="Jacobs-Sera D."/>
            <person name="Hendrix R.W."/>
            <person name="Hatfull G.F."/>
        </authorList>
    </citation>
    <scope>NUCLEOTIDE SEQUENCE [LARGE SCALE GENOMIC DNA]</scope>
    <source>
        <strain evidence="13 14">DSM 27648</strain>
    </source>
</reference>
<comment type="subcellular location">
    <subcellularLocation>
        <location evidence="1">Cell outer membrane</location>
        <topology evidence="1">Multi-pass membrane protein</topology>
    </subcellularLocation>
</comment>
<evidence type="ECO:0000256" key="7">
    <source>
        <dbReference type="ARBA" id="ARBA00023136"/>
    </source>
</evidence>
<keyword evidence="4" id="KW-0812">Transmembrane</keyword>
<evidence type="ECO:0000256" key="9">
    <source>
        <dbReference type="ARBA" id="ARBA00023237"/>
    </source>
</evidence>
<protein>
    <submittedName>
        <fullName evidence="13">TonB family protein / TonB-dependent receptor</fullName>
    </submittedName>
</protein>
<dbReference type="STRING" id="1391654.AKJ09_09229"/>
<evidence type="ECO:0000256" key="1">
    <source>
        <dbReference type="ARBA" id="ARBA00004571"/>
    </source>
</evidence>
<dbReference type="PANTHER" id="PTHR30069:SF29">
    <property type="entry name" value="HEMOGLOBIN AND HEMOGLOBIN-HAPTOGLOBIN-BINDING PROTEIN 1-RELATED"/>
    <property type="match status" value="1"/>
</dbReference>
<dbReference type="PANTHER" id="PTHR30069">
    <property type="entry name" value="TONB-DEPENDENT OUTER MEMBRANE RECEPTOR"/>
    <property type="match status" value="1"/>
</dbReference>
<evidence type="ECO:0000256" key="2">
    <source>
        <dbReference type="ARBA" id="ARBA00022448"/>
    </source>
</evidence>
<evidence type="ECO:0000313" key="13">
    <source>
        <dbReference type="EMBL" id="AKV02566.1"/>
    </source>
</evidence>
<name>A0A0K1Q9U8_9BACT</name>
<keyword evidence="9" id="KW-0998">Cell outer membrane</keyword>
<dbReference type="GO" id="GO:0044718">
    <property type="term" value="P:siderophore transmembrane transport"/>
    <property type="evidence" value="ECO:0007669"/>
    <property type="project" value="TreeGrafter"/>
</dbReference>
<dbReference type="EMBL" id="CP012333">
    <property type="protein sequence ID" value="AKV02566.1"/>
    <property type="molecule type" value="Genomic_DNA"/>
</dbReference>
<feature type="domain" description="TonB-dependent receptor-like beta-barrel" evidence="12">
    <location>
        <begin position="263"/>
        <end position="645"/>
    </location>
</feature>
<evidence type="ECO:0000256" key="8">
    <source>
        <dbReference type="ARBA" id="ARBA00023170"/>
    </source>
</evidence>
<keyword evidence="5 11" id="KW-0732">Signal</keyword>
<feature type="region of interest" description="Disordered" evidence="10">
    <location>
        <begin position="29"/>
        <end position="54"/>
    </location>
</feature>
<evidence type="ECO:0000256" key="6">
    <source>
        <dbReference type="ARBA" id="ARBA00023077"/>
    </source>
</evidence>